<dbReference type="Gene3D" id="1.20.150.30">
    <property type="entry name" value="Zincin-like metallopeptidase, N-terminal domain"/>
    <property type="match status" value="1"/>
</dbReference>
<keyword evidence="2" id="KW-0378">Hydrolase</keyword>
<dbReference type="InterPro" id="IPR018766">
    <property type="entry name" value="Zinicin_2"/>
</dbReference>
<evidence type="ECO:0000313" key="2">
    <source>
        <dbReference type="EMBL" id="GAA1724737.1"/>
    </source>
</evidence>
<gene>
    <name evidence="2" type="ORF">GCM10009710_01920</name>
</gene>
<dbReference type="Pfam" id="PF10103">
    <property type="entry name" value="Zincin_2"/>
    <property type="match status" value="1"/>
</dbReference>
<dbReference type="RefSeq" id="WP_344196780.1">
    <property type="nucleotide sequence ID" value="NZ_BAAAME010000002.1"/>
</dbReference>
<dbReference type="SUPFAM" id="SSF55486">
    <property type="entry name" value="Metalloproteases ('zincins'), catalytic domain"/>
    <property type="match status" value="1"/>
</dbReference>
<reference evidence="2 3" key="1">
    <citation type="journal article" date="2019" name="Int. J. Syst. Evol. Microbiol.">
        <title>The Global Catalogue of Microorganisms (GCM) 10K type strain sequencing project: providing services to taxonomists for standard genome sequencing and annotation.</title>
        <authorList>
            <consortium name="The Broad Institute Genomics Platform"/>
            <consortium name="The Broad Institute Genome Sequencing Center for Infectious Disease"/>
            <person name="Wu L."/>
            <person name="Ma J."/>
        </authorList>
    </citation>
    <scope>NUCLEOTIDE SEQUENCE [LARGE SCALE GENOMIC DNA]</scope>
    <source>
        <strain evidence="2 3">JCM 13518</strain>
    </source>
</reference>
<sequence length="452" mass="48269">MSDHGTDRPDDSGDDTPPNPFAGTPFEALFSQLGFTQPGTPGSSGPAGFLPNGPSGGQVPDLNALMAQVQRMFAPHEGTVDASVTLEVARHTTAAAGPDPSTTPSQQAAVADAVQLAEMWLDHATDLPRGATTSAAWSRAEWIEHTAGTWHTLSEPVAQHVVDAMSQAMPDEIKTMAGPLIGMLSQAGSAMFAQQLGRGLGELAGEVLSSTDIGLPLGPTGVAAVLPANIEAFGDGLELSSTDVLLYVVLRECAHHRLFASAPWLKPALVAAVEEYGRGTKIDLEAVERRAAEFDPSRPQEIVDALQNGLFDPEPTPEQRHALDRLEHLLALVEGWVDEVVTQATHDRMPAATALAETMRRRRASGGPAEQTFASLVGLQLRPRRLRDAVNLWAAVRDRQGAEVRDRFWQHPDVLPTPADLDDPLGFAEPSTDAEGDDAFDAELRRLLDGDE</sequence>
<dbReference type="PANTHER" id="PTHR39420:SF2">
    <property type="entry name" value="HYDROLASE"/>
    <property type="match status" value="1"/>
</dbReference>
<proteinExistence type="predicted"/>
<name>A0ABN2JEY9_9ACTN</name>
<keyword evidence="2" id="KW-0482">Metalloprotease</keyword>
<keyword evidence="3" id="KW-1185">Reference proteome</keyword>
<dbReference type="EMBL" id="BAAAME010000002">
    <property type="protein sequence ID" value="GAA1724737.1"/>
    <property type="molecule type" value="Genomic_DNA"/>
</dbReference>
<organism evidence="2 3">
    <name type="scientific">Aeromicrobium alkaliterrae</name>
    <dbReference type="NCBI Taxonomy" id="302168"/>
    <lineage>
        <taxon>Bacteria</taxon>
        <taxon>Bacillati</taxon>
        <taxon>Actinomycetota</taxon>
        <taxon>Actinomycetes</taxon>
        <taxon>Propionibacteriales</taxon>
        <taxon>Nocardioidaceae</taxon>
        <taxon>Aeromicrobium</taxon>
    </lineage>
</organism>
<dbReference type="Proteomes" id="UP001501057">
    <property type="component" value="Unassembled WGS sequence"/>
</dbReference>
<dbReference type="GO" id="GO:0008237">
    <property type="term" value="F:metallopeptidase activity"/>
    <property type="evidence" value="ECO:0007669"/>
    <property type="project" value="UniProtKB-KW"/>
</dbReference>
<dbReference type="NCBIfam" id="TIGR03624">
    <property type="entry name" value="putative hydrolase"/>
    <property type="match status" value="1"/>
</dbReference>
<accession>A0ABN2JEY9</accession>
<feature type="region of interest" description="Disordered" evidence="1">
    <location>
        <begin position="1"/>
        <end position="61"/>
    </location>
</feature>
<feature type="compositionally biased region" description="Basic and acidic residues" evidence="1">
    <location>
        <begin position="1"/>
        <end position="11"/>
    </location>
</feature>
<evidence type="ECO:0000313" key="3">
    <source>
        <dbReference type="Proteomes" id="UP001501057"/>
    </source>
</evidence>
<evidence type="ECO:0000256" key="1">
    <source>
        <dbReference type="SAM" id="MobiDB-lite"/>
    </source>
</evidence>
<comment type="caution">
    <text evidence="2">The sequence shown here is derived from an EMBL/GenBank/DDBJ whole genome shotgun (WGS) entry which is preliminary data.</text>
</comment>
<dbReference type="PANTHER" id="PTHR39420">
    <property type="match status" value="1"/>
</dbReference>
<keyword evidence="2" id="KW-0645">Protease</keyword>
<feature type="region of interest" description="Disordered" evidence="1">
    <location>
        <begin position="415"/>
        <end position="439"/>
    </location>
</feature>
<dbReference type="InterPro" id="IPR042271">
    <property type="entry name" value="Zinicin_2_N"/>
</dbReference>
<feature type="compositionally biased region" description="Polar residues" evidence="1">
    <location>
        <begin position="33"/>
        <end position="43"/>
    </location>
</feature>
<protein>
    <submittedName>
        <fullName evidence="2">Zinc-dependent metalloprotease</fullName>
    </submittedName>
</protein>